<reference evidence="1" key="1">
    <citation type="journal article" date="2023" name="Plant J.">
        <title>Genome sequences and population genomics provide insights into the demographic history, inbreeding, and mutation load of two 'living fossil' tree species of Dipteronia.</title>
        <authorList>
            <person name="Feng Y."/>
            <person name="Comes H.P."/>
            <person name="Chen J."/>
            <person name="Zhu S."/>
            <person name="Lu R."/>
            <person name="Zhang X."/>
            <person name="Li P."/>
            <person name="Qiu J."/>
            <person name="Olsen K.M."/>
            <person name="Qiu Y."/>
        </authorList>
    </citation>
    <scope>NUCLEOTIDE SEQUENCE</scope>
    <source>
        <strain evidence="1">KIB01</strain>
    </source>
</reference>
<sequence length="570" mass="65078">MAYPLSSRKRVHAYALSRAPDGSAFTKCVFCGVSVAIALYDMHLHECRPKVEVKRFKGFCEKPNECRTKVEVKRFKVVCEKPNVLKQCPSANCDLIRSPFRFFMESFEKNCNIENMIEIDRKGFEAWKNMSVEERHPYWIQAEKVNAAHERDLIVEINNFAEAEDDEESIMVRKVTKLLLDLFIFLVLIVLNQISEEEEESESFWHSVLVSSNTSDCNIRSTSLLISSQPSFGSTRRSLFPSTLQISKFKPLVIRNACGFNESGSFNGFPITPNKLFMQEAIGAEYGEGFETFRSDGPLKVDVDFLNDRLQEGFLNRIRYAMKPDEAYGLIFSWDNVVADIRTLKLNAWKQLASEEGKDIPEDGDVQRLMLNVDADCVLDKVLRWGKDESELDRLKSRLSQLYYDNLLRVSRPMEGLQEWLDAVSTARIPCAVVSSLDRRNMNEALERMGLLKYFQAIVSEEDGMESIAHRFLSAAVKLDRKPSKCVVFEDDPRAITAAHNCTMMAVALIGPHPAYDLVQADLAVASFNELSVINLRRLFANKGSTFMDRQKQIIEKTPPKRKLTIDTIF</sequence>
<dbReference type="InterPro" id="IPR036412">
    <property type="entry name" value="HAD-like_sf"/>
</dbReference>
<proteinExistence type="predicted"/>
<evidence type="ECO:0000313" key="2">
    <source>
        <dbReference type="Proteomes" id="UP001280121"/>
    </source>
</evidence>
<name>A0AAD9TJV5_9ROSI</name>
<gene>
    <name evidence="1" type="ORF">Ddye_031975</name>
</gene>
<dbReference type="AlphaFoldDB" id="A0AAD9TJV5"/>
<protein>
    <submittedName>
        <fullName evidence="1">Uncharacterized protein</fullName>
    </submittedName>
</protein>
<dbReference type="EMBL" id="JANJYI010000009">
    <property type="protein sequence ID" value="KAK2637183.1"/>
    <property type="molecule type" value="Genomic_DNA"/>
</dbReference>
<dbReference type="SUPFAM" id="SSF56784">
    <property type="entry name" value="HAD-like"/>
    <property type="match status" value="1"/>
</dbReference>
<dbReference type="InterPro" id="IPR041492">
    <property type="entry name" value="HAD_2"/>
</dbReference>
<keyword evidence="2" id="KW-1185">Reference proteome</keyword>
<dbReference type="SUPFAM" id="SSF47095">
    <property type="entry name" value="HMG-box"/>
    <property type="match status" value="1"/>
</dbReference>
<dbReference type="PANTHER" id="PTHR47858">
    <property type="entry name" value="HALOACID DEHALOGENASE-LIKE HYDROLASE (HAD) SUPERFAMILY PROTEIN"/>
    <property type="match status" value="1"/>
</dbReference>
<dbReference type="Gene3D" id="1.10.150.240">
    <property type="entry name" value="Putative phosphatase, domain 2"/>
    <property type="match status" value="1"/>
</dbReference>
<organism evidence="1 2">
    <name type="scientific">Dipteronia dyeriana</name>
    <dbReference type="NCBI Taxonomy" id="168575"/>
    <lineage>
        <taxon>Eukaryota</taxon>
        <taxon>Viridiplantae</taxon>
        <taxon>Streptophyta</taxon>
        <taxon>Embryophyta</taxon>
        <taxon>Tracheophyta</taxon>
        <taxon>Spermatophyta</taxon>
        <taxon>Magnoliopsida</taxon>
        <taxon>eudicotyledons</taxon>
        <taxon>Gunneridae</taxon>
        <taxon>Pentapetalae</taxon>
        <taxon>rosids</taxon>
        <taxon>malvids</taxon>
        <taxon>Sapindales</taxon>
        <taxon>Sapindaceae</taxon>
        <taxon>Hippocastanoideae</taxon>
        <taxon>Acereae</taxon>
        <taxon>Dipteronia</taxon>
    </lineage>
</organism>
<dbReference type="Pfam" id="PF13419">
    <property type="entry name" value="HAD_2"/>
    <property type="match status" value="1"/>
</dbReference>
<evidence type="ECO:0000313" key="1">
    <source>
        <dbReference type="EMBL" id="KAK2637183.1"/>
    </source>
</evidence>
<dbReference type="PANTHER" id="PTHR47858:SF2">
    <property type="entry name" value="HALOACID DEHALOGENASE-LIKE HYDROLASE (HAD) SUPERFAMILY PROTEIN"/>
    <property type="match status" value="1"/>
</dbReference>
<dbReference type="Gene3D" id="3.40.50.1000">
    <property type="entry name" value="HAD superfamily/HAD-like"/>
    <property type="match status" value="1"/>
</dbReference>
<dbReference type="CDD" id="cd07505">
    <property type="entry name" value="HAD_BPGM-like"/>
    <property type="match status" value="1"/>
</dbReference>
<comment type="caution">
    <text evidence="1">The sequence shown here is derived from an EMBL/GenBank/DDBJ whole genome shotgun (WGS) entry which is preliminary data.</text>
</comment>
<dbReference type="InterPro" id="IPR023214">
    <property type="entry name" value="HAD_sf"/>
</dbReference>
<dbReference type="InterPro" id="IPR036910">
    <property type="entry name" value="HMG_box_dom_sf"/>
</dbReference>
<dbReference type="InterPro" id="IPR023198">
    <property type="entry name" value="PGP-like_dom2"/>
</dbReference>
<dbReference type="Proteomes" id="UP001280121">
    <property type="component" value="Unassembled WGS sequence"/>
</dbReference>
<accession>A0AAD9TJV5</accession>